<dbReference type="PANTHER" id="PTHR46211:SF1">
    <property type="entry name" value="GLYCEROPHOSPHODIESTER PHOSPHODIESTERASE, CYTOPLASMIC"/>
    <property type="match status" value="1"/>
</dbReference>
<dbReference type="SUPFAM" id="SSF51695">
    <property type="entry name" value="PLC-like phosphodiesterases"/>
    <property type="match status" value="1"/>
</dbReference>
<dbReference type="PROSITE" id="PS51704">
    <property type="entry name" value="GP_PDE"/>
    <property type="match status" value="1"/>
</dbReference>
<evidence type="ECO:0000313" key="2">
    <source>
        <dbReference type="EMBL" id="ADJ22442.1"/>
    </source>
</evidence>
<dbReference type="eggNOG" id="COG0584">
    <property type="taxonomic scope" value="Bacteria"/>
</dbReference>
<reference evidence="3" key="1">
    <citation type="journal article" date="2011" name="J. Bacteriol.">
        <title>Genome sequences of eight morphologically diverse alphaproteobacteria.</title>
        <authorList>
            <consortium name="US DOE Joint Genome Institute"/>
            <person name="Brown P.J."/>
            <person name="Kysela D.T."/>
            <person name="Buechlein A."/>
            <person name="Hemmerich C."/>
            <person name="Brun Y.V."/>
        </authorList>
    </citation>
    <scope>NUCLEOTIDE SEQUENCE [LARGE SCALE GENOMIC DNA]</scope>
    <source>
        <strain evidence="3">ATCC 51888 / DSM 1869 / NCIB 11706 / TK 0415</strain>
    </source>
</reference>
<organism evidence="2 3">
    <name type="scientific">Hyphomicrobium denitrificans (strain ATCC 51888 / DSM 1869 / NCIMB 11706 / TK 0415)</name>
    <dbReference type="NCBI Taxonomy" id="582899"/>
    <lineage>
        <taxon>Bacteria</taxon>
        <taxon>Pseudomonadati</taxon>
        <taxon>Pseudomonadota</taxon>
        <taxon>Alphaproteobacteria</taxon>
        <taxon>Hyphomicrobiales</taxon>
        <taxon>Hyphomicrobiaceae</taxon>
        <taxon>Hyphomicrobium</taxon>
    </lineage>
</organism>
<dbReference type="KEGG" id="hdn:Hden_0621"/>
<evidence type="ECO:0000259" key="1">
    <source>
        <dbReference type="PROSITE" id="PS51704"/>
    </source>
</evidence>
<dbReference type="RefSeq" id="WP_013214659.1">
    <property type="nucleotide sequence ID" value="NC_014313.1"/>
</dbReference>
<dbReference type="Gene3D" id="3.20.20.190">
    <property type="entry name" value="Phosphatidylinositol (PI) phosphodiesterase"/>
    <property type="match status" value="1"/>
</dbReference>
<evidence type="ECO:0000313" key="3">
    <source>
        <dbReference type="Proteomes" id="UP000002033"/>
    </source>
</evidence>
<dbReference type="AlphaFoldDB" id="D8JSV7"/>
<dbReference type="OrthoDB" id="384721at2"/>
<dbReference type="InterPro" id="IPR017946">
    <property type="entry name" value="PLC-like_Pdiesterase_TIM-brl"/>
</dbReference>
<name>D8JSV7_HYPDA</name>
<gene>
    <name evidence="2" type="ordered locus">Hden_0621</name>
</gene>
<protein>
    <submittedName>
        <fullName evidence="2">Glycerophosphoryl diester phosphodiesterase</fullName>
    </submittedName>
</protein>
<dbReference type="InterPro" id="IPR030395">
    <property type="entry name" value="GP_PDE_dom"/>
</dbReference>
<dbReference type="HOGENOM" id="CLU_030006_10_0_5"/>
<dbReference type="Proteomes" id="UP000002033">
    <property type="component" value="Chromosome"/>
</dbReference>
<proteinExistence type="predicted"/>
<dbReference type="GO" id="GO:0008081">
    <property type="term" value="F:phosphoric diester hydrolase activity"/>
    <property type="evidence" value="ECO:0007669"/>
    <property type="project" value="InterPro"/>
</dbReference>
<dbReference type="STRING" id="582899.Hden_0621"/>
<accession>D8JSV7</accession>
<dbReference type="PANTHER" id="PTHR46211">
    <property type="entry name" value="GLYCEROPHOSPHORYL DIESTER PHOSPHODIESTERASE"/>
    <property type="match status" value="1"/>
</dbReference>
<keyword evidence="3" id="KW-1185">Reference proteome</keyword>
<dbReference type="GO" id="GO:0006629">
    <property type="term" value="P:lipid metabolic process"/>
    <property type="evidence" value="ECO:0007669"/>
    <property type="project" value="InterPro"/>
</dbReference>
<dbReference type="Pfam" id="PF03009">
    <property type="entry name" value="GDPD"/>
    <property type="match status" value="1"/>
</dbReference>
<sequence length="249" mass="27158">MLDRATFLRPIAHRGLHNAKRGIIENTGPAFEAAIAKGYGIECDVRPAADGLPVVFHDEALSRLVAGRGPVAKVTERQLQSLRHRVGGAPILTFDELLELVSGRVPLLVEIKSEWHPPQKSFLAKLAASASAYRGPIALMSFDPAVMTMIRSLAPKLPRGMISGSYIGAGWWSRKISAKRGAALRDLLESAPVAPDFYAYDVNALPTPVTEYARIVQGLPLFTWTVRTAKQRRIAASFADAMIFEGFEP</sequence>
<feature type="domain" description="GP-PDE" evidence="1">
    <location>
        <begin position="8"/>
        <end position="249"/>
    </location>
</feature>
<dbReference type="EMBL" id="CP002083">
    <property type="protein sequence ID" value="ADJ22442.1"/>
    <property type="molecule type" value="Genomic_DNA"/>
</dbReference>